<dbReference type="EMBL" id="BTSY01000005">
    <property type="protein sequence ID" value="GMT29882.1"/>
    <property type="molecule type" value="Genomic_DNA"/>
</dbReference>
<feature type="non-terminal residue" evidence="1">
    <location>
        <position position="76"/>
    </location>
</feature>
<accession>A0AAV5WFT9</accession>
<name>A0AAV5WFT9_9BILA</name>
<sequence length="76" mass="9222">PRCYVDCIIFGDRPCFDCLIYQVGHEERKDIGDWRAGYDDMDLSHCTIFAIKRNKEWSRRYWTEKYLSKGIRPDIR</sequence>
<comment type="caution">
    <text evidence="1">The sequence shown here is derived from an EMBL/GenBank/DDBJ whole genome shotgun (WGS) entry which is preliminary data.</text>
</comment>
<feature type="non-terminal residue" evidence="1">
    <location>
        <position position="1"/>
    </location>
</feature>
<proteinExistence type="predicted"/>
<dbReference type="AlphaFoldDB" id="A0AAV5WFT9"/>
<protein>
    <submittedName>
        <fullName evidence="1">Uncharacterized protein</fullName>
    </submittedName>
</protein>
<keyword evidence="2" id="KW-1185">Reference proteome</keyword>
<gene>
    <name evidence="1" type="ORF">PFISCL1PPCAC_21179</name>
</gene>
<organism evidence="1 2">
    <name type="scientific">Pristionchus fissidentatus</name>
    <dbReference type="NCBI Taxonomy" id="1538716"/>
    <lineage>
        <taxon>Eukaryota</taxon>
        <taxon>Metazoa</taxon>
        <taxon>Ecdysozoa</taxon>
        <taxon>Nematoda</taxon>
        <taxon>Chromadorea</taxon>
        <taxon>Rhabditida</taxon>
        <taxon>Rhabditina</taxon>
        <taxon>Diplogasteromorpha</taxon>
        <taxon>Diplogasteroidea</taxon>
        <taxon>Neodiplogasteridae</taxon>
        <taxon>Pristionchus</taxon>
    </lineage>
</organism>
<evidence type="ECO:0000313" key="2">
    <source>
        <dbReference type="Proteomes" id="UP001432322"/>
    </source>
</evidence>
<reference evidence="1" key="1">
    <citation type="submission" date="2023-10" db="EMBL/GenBank/DDBJ databases">
        <title>Genome assembly of Pristionchus species.</title>
        <authorList>
            <person name="Yoshida K."/>
            <person name="Sommer R.J."/>
        </authorList>
    </citation>
    <scope>NUCLEOTIDE SEQUENCE</scope>
    <source>
        <strain evidence="1">RS5133</strain>
    </source>
</reference>
<dbReference type="Proteomes" id="UP001432322">
    <property type="component" value="Unassembled WGS sequence"/>
</dbReference>
<evidence type="ECO:0000313" key="1">
    <source>
        <dbReference type="EMBL" id="GMT29882.1"/>
    </source>
</evidence>